<dbReference type="Gene3D" id="2.40.40.10">
    <property type="entry name" value="RlpA-like domain"/>
    <property type="match status" value="1"/>
</dbReference>
<dbReference type="Proteomes" id="UP000559256">
    <property type="component" value="Unassembled WGS sequence"/>
</dbReference>
<dbReference type="InterPro" id="IPR036908">
    <property type="entry name" value="RlpA-like_sf"/>
</dbReference>
<sequence length="187" mass="19674">MLTATGYSAAINQLAYGAPPGLGPGDACGRCFALTATQDPFSPSYPGPFNTIIVKVTDLCPISGNEEWCGQTTSKTNNAHGMPFHFDICTDTGGAAAFFPQNHGALLGTFQETVDPNNEPMICRFRAVNGPVLMDPSCSLEVASMAKRQLIGRLLGAGIKSLLQAASPFNGTRGAQVGTELPFELEF</sequence>
<dbReference type="OrthoDB" id="5823761at2759"/>
<proteinExistence type="predicted"/>
<name>A0A8H5D870_9AGAR</name>
<dbReference type="SUPFAM" id="SSF50685">
    <property type="entry name" value="Barwin-like endoglucanases"/>
    <property type="match status" value="1"/>
</dbReference>
<evidence type="ECO:0000313" key="2">
    <source>
        <dbReference type="Proteomes" id="UP000559256"/>
    </source>
</evidence>
<dbReference type="CDD" id="cd22278">
    <property type="entry name" value="DPBB_GH45_endoglucanase"/>
    <property type="match status" value="1"/>
</dbReference>
<reference evidence="1 2" key="1">
    <citation type="journal article" date="2020" name="ISME J.">
        <title>Uncovering the hidden diversity of litter-decomposition mechanisms in mushroom-forming fungi.</title>
        <authorList>
            <person name="Floudas D."/>
            <person name="Bentzer J."/>
            <person name="Ahren D."/>
            <person name="Johansson T."/>
            <person name="Persson P."/>
            <person name="Tunlid A."/>
        </authorList>
    </citation>
    <scope>NUCLEOTIDE SEQUENCE [LARGE SCALE GENOMIC DNA]</scope>
    <source>
        <strain evidence="1 2">CBS 291.85</strain>
    </source>
</reference>
<gene>
    <name evidence="1" type="ORF">D9758_006070</name>
</gene>
<accession>A0A8H5D870</accession>
<dbReference type="Pfam" id="PF22514">
    <property type="entry name" value="EXPB1_D1"/>
    <property type="match status" value="1"/>
</dbReference>
<dbReference type="AlphaFoldDB" id="A0A8H5D870"/>
<evidence type="ECO:0008006" key="3">
    <source>
        <dbReference type="Google" id="ProtNLM"/>
    </source>
</evidence>
<comment type="caution">
    <text evidence="1">The sequence shown here is derived from an EMBL/GenBank/DDBJ whole genome shotgun (WGS) entry which is preliminary data.</text>
</comment>
<organism evidence="1 2">
    <name type="scientific">Tetrapyrgos nigripes</name>
    <dbReference type="NCBI Taxonomy" id="182062"/>
    <lineage>
        <taxon>Eukaryota</taxon>
        <taxon>Fungi</taxon>
        <taxon>Dikarya</taxon>
        <taxon>Basidiomycota</taxon>
        <taxon>Agaricomycotina</taxon>
        <taxon>Agaricomycetes</taxon>
        <taxon>Agaricomycetidae</taxon>
        <taxon>Agaricales</taxon>
        <taxon>Marasmiineae</taxon>
        <taxon>Marasmiaceae</taxon>
        <taxon>Tetrapyrgos</taxon>
    </lineage>
</organism>
<evidence type="ECO:0000313" key="1">
    <source>
        <dbReference type="EMBL" id="KAF5355340.1"/>
    </source>
</evidence>
<dbReference type="EMBL" id="JAACJM010000057">
    <property type="protein sequence ID" value="KAF5355340.1"/>
    <property type="molecule type" value="Genomic_DNA"/>
</dbReference>
<protein>
    <recommendedName>
        <fullName evidence="3">Expansin</fullName>
    </recommendedName>
</protein>
<keyword evidence="2" id="KW-1185">Reference proteome</keyword>